<dbReference type="PROSITE" id="PS00061">
    <property type="entry name" value="ADH_SHORT"/>
    <property type="match status" value="1"/>
</dbReference>
<evidence type="ECO:0000313" key="3">
    <source>
        <dbReference type="EMBL" id="BAA25626.1"/>
    </source>
</evidence>
<dbReference type="Gene3D" id="3.40.50.720">
    <property type="entry name" value="NAD(P)-binding Rossmann-like Domain"/>
    <property type="match status" value="1"/>
</dbReference>
<sequence length="266" mass="27468">MGWLDGYSAVVTGAGSGLGKAIVGRFLTEGANVVAFDKSGEKLSALKTHHGDAVETVTGDVRSIEDNKRACERAIEKFGKLDTFVGNAGLWDFNRTLTDTPSELLEAGFDELFGVNVKGYVLGAKAAIPALQASGGSIVLTLSNASFFSGGGGGPLYVASKHAGVGLVKQLAYELAPRVRVNAVAPGGMDTDLRGPDALGLSNTAIGQAFPIGEVMKQRSALHFEPAPEDYVAAYVLLAAKSQSRTVTGSVFDVSSFGTPTRPSGG</sequence>
<dbReference type="GO" id="GO:0050664">
    <property type="term" value="F:oxidoreductase activity, acting on NAD(P)H, oxygen as acceptor"/>
    <property type="evidence" value="ECO:0007669"/>
    <property type="project" value="TreeGrafter"/>
</dbReference>
<dbReference type="AlphaFoldDB" id="O69366"/>
<dbReference type="InterPro" id="IPR002347">
    <property type="entry name" value="SDR_fam"/>
</dbReference>
<dbReference type="EMBL" id="D88021">
    <property type="protein sequence ID" value="BAA25626.1"/>
    <property type="molecule type" value="Genomic_DNA"/>
</dbReference>
<gene>
    <name evidence="3" type="primary">bphB</name>
</gene>
<name>O69366_RHOER</name>
<dbReference type="PANTHER" id="PTHR43008">
    <property type="entry name" value="BENZIL REDUCTASE"/>
    <property type="match status" value="1"/>
</dbReference>
<dbReference type="Pfam" id="PF00106">
    <property type="entry name" value="adh_short"/>
    <property type="match status" value="1"/>
</dbReference>
<evidence type="ECO:0000256" key="2">
    <source>
        <dbReference type="ARBA" id="ARBA00023002"/>
    </source>
</evidence>
<keyword evidence="2" id="KW-0560">Oxidoreductase</keyword>
<dbReference type="InterPro" id="IPR020904">
    <property type="entry name" value="Sc_DH/Rdtase_CS"/>
</dbReference>
<reference evidence="3" key="1">
    <citation type="journal article" date="1997" name="Appl. Environ. Microbiol.">
        <title>Three of the seven bphC genes of Rhodococcus erythropolis TA421, isolated from a termite ecosystem, are located on an indigenous plasmid associated with biphenyl degradation.</title>
        <authorList>
            <person name="Kosono S."/>
            <person name="Maeda M."/>
            <person name="Fuji F."/>
            <person name="Arai H."/>
            <person name="Kudo T."/>
        </authorList>
    </citation>
    <scope>NUCLEOTIDE SEQUENCE</scope>
    <source>
        <strain evidence="3">TA421</strain>
    </source>
</reference>
<proteinExistence type="inferred from homology"/>
<organism evidence="3">
    <name type="scientific">Rhodococcus erythropolis</name>
    <name type="common">Arthrobacter picolinophilus</name>
    <dbReference type="NCBI Taxonomy" id="1833"/>
    <lineage>
        <taxon>Bacteria</taxon>
        <taxon>Bacillati</taxon>
        <taxon>Actinomycetota</taxon>
        <taxon>Actinomycetes</taxon>
        <taxon>Mycobacteriales</taxon>
        <taxon>Nocardiaceae</taxon>
        <taxon>Rhodococcus</taxon>
        <taxon>Rhodococcus erythropolis group</taxon>
    </lineage>
</organism>
<accession>O69366</accession>
<evidence type="ECO:0000256" key="1">
    <source>
        <dbReference type="ARBA" id="ARBA00006484"/>
    </source>
</evidence>
<dbReference type="PRINTS" id="PR00081">
    <property type="entry name" value="GDHRDH"/>
</dbReference>
<dbReference type="SUPFAM" id="SSF51735">
    <property type="entry name" value="NAD(P)-binding Rossmann-fold domains"/>
    <property type="match status" value="1"/>
</dbReference>
<dbReference type="PANTHER" id="PTHR43008:SF4">
    <property type="entry name" value="CHAIN DEHYDROGENASE, PUTATIVE (AFU_ORTHOLOGUE AFUA_4G08710)-RELATED"/>
    <property type="match status" value="1"/>
</dbReference>
<protein>
    <submittedName>
        <fullName evidence="3">2,3-dihydroxy-4-phenylhexa-4,6-diene dehydrogenase</fullName>
    </submittedName>
</protein>
<dbReference type="NCBIfam" id="NF004849">
    <property type="entry name" value="PRK06200.1"/>
    <property type="match status" value="1"/>
</dbReference>
<dbReference type="InterPro" id="IPR036291">
    <property type="entry name" value="NAD(P)-bd_dom_sf"/>
</dbReference>
<comment type="similarity">
    <text evidence="1">Belongs to the short-chain dehydrogenases/reductases (SDR) family.</text>
</comment>